<evidence type="ECO:0000256" key="10">
    <source>
        <dbReference type="ARBA" id="ARBA00032474"/>
    </source>
</evidence>
<protein>
    <recommendedName>
        <fullName evidence="4">Molybdopterin synthase catalytic subunit</fullName>
        <ecNumber evidence="3">2.8.1.12</ecNumber>
    </recommendedName>
    <alternativeName>
        <fullName evidence="9">MPT synthase subunit 2</fullName>
    </alternativeName>
    <alternativeName>
        <fullName evidence="7">Molybdenum cofactor biosynthesis protein E</fullName>
    </alternativeName>
    <alternativeName>
        <fullName evidence="8">Molybdopterin-converting factor large subunit</fullName>
    </alternativeName>
    <alternativeName>
        <fullName evidence="10">Molybdopterin-converting factor subunit 2</fullName>
    </alternativeName>
</protein>
<sequence>MITIKIQEDDFAHHHLYHQLRQAAPSAGAIVTFTGLVREFSEQGGIQHMELECYPAMAKTTLAKIAEEAVNRWSILGCTVIHRIGKLYAHEQIVFVGTAAQHRQAAFESASYVMDYLKTEAPFWKKEVHSSGAHWVAAKTSDQEARKKWLK</sequence>
<dbReference type="AlphaFoldDB" id="A0A4P9VMS7"/>
<organism evidence="12 13">
    <name type="scientific">Zooshikella ganghwensis</name>
    <dbReference type="NCBI Taxonomy" id="202772"/>
    <lineage>
        <taxon>Bacteria</taxon>
        <taxon>Pseudomonadati</taxon>
        <taxon>Pseudomonadota</taxon>
        <taxon>Gammaproteobacteria</taxon>
        <taxon>Oceanospirillales</taxon>
        <taxon>Zooshikellaceae</taxon>
        <taxon>Zooshikella</taxon>
    </lineage>
</organism>
<evidence type="ECO:0000256" key="7">
    <source>
        <dbReference type="ARBA" id="ARBA00029745"/>
    </source>
</evidence>
<dbReference type="GO" id="GO:0030366">
    <property type="term" value="F:molybdopterin synthase activity"/>
    <property type="evidence" value="ECO:0007669"/>
    <property type="project" value="UniProtKB-EC"/>
</dbReference>
<comment type="similarity">
    <text evidence="2">Belongs to the MoaE family.</text>
</comment>
<dbReference type="EMBL" id="NDXW01000001">
    <property type="protein sequence ID" value="RDH44196.1"/>
    <property type="molecule type" value="Genomic_DNA"/>
</dbReference>
<dbReference type="PANTHER" id="PTHR23404">
    <property type="entry name" value="MOLYBDOPTERIN SYNTHASE RELATED"/>
    <property type="match status" value="1"/>
</dbReference>
<dbReference type="Pfam" id="PF02391">
    <property type="entry name" value="MoaE"/>
    <property type="match status" value="1"/>
</dbReference>
<dbReference type="InterPro" id="IPR003448">
    <property type="entry name" value="Mopterin_biosynth_MoaE"/>
</dbReference>
<dbReference type="InterPro" id="IPR036563">
    <property type="entry name" value="MoaE_sf"/>
</dbReference>
<proteinExistence type="inferred from homology"/>
<comment type="caution">
    <text evidence="12">The sequence shown here is derived from an EMBL/GenBank/DDBJ whole genome shotgun (WGS) entry which is preliminary data.</text>
</comment>
<evidence type="ECO:0000256" key="8">
    <source>
        <dbReference type="ARBA" id="ARBA00030407"/>
    </source>
</evidence>
<accession>A0A4P9VMS7</accession>
<keyword evidence="13" id="KW-1185">Reference proteome</keyword>
<dbReference type="EC" id="2.8.1.12" evidence="3"/>
<name>A0A4P9VMS7_9GAMM</name>
<evidence type="ECO:0000256" key="2">
    <source>
        <dbReference type="ARBA" id="ARBA00005426"/>
    </source>
</evidence>
<comment type="pathway">
    <text evidence="1">Cofactor biosynthesis; molybdopterin biosynthesis.</text>
</comment>
<evidence type="ECO:0000256" key="6">
    <source>
        <dbReference type="ARBA" id="ARBA00026066"/>
    </source>
</evidence>
<keyword evidence="5" id="KW-0501">Molybdenum cofactor biosynthesis</keyword>
<dbReference type="Proteomes" id="UP000257039">
    <property type="component" value="Unassembled WGS sequence"/>
</dbReference>
<dbReference type="UniPathway" id="UPA00344"/>
<dbReference type="GO" id="GO:0006777">
    <property type="term" value="P:Mo-molybdopterin cofactor biosynthetic process"/>
    <property type="evidence" value="ECO:0007669"/>
    <property type="project" value="UniProtKB-KW"/>
</dbReference>
<evidence type="ECO:0000256" key="4">
    <source>
        <dbReference type="ARBA" id="ARBA00013858"/>
    </source>
</evidence>
<evidence type="ECO:0000256" key="3">
    <source>
        <dbReference type="ARBA" id="ARBA00011950"/>
    </source>
</evidence>
<dbReference type="Gene3D" id="3.90.1170.40">
    <property type="entry name" value="Molybdopterin biosynthesis MoaE subunit"/>
    <property type="match status" value="1"/>
</dbReference>
<evidence type="ECO:0000256" key="5">
    <source>
        <dbReference type="ARBA" id="ARBA00023150"/>
    </source>
</evidence>
<dbReference type="RefSeq" id="WP_094787398.1">
    <property type="nucleotide sequence ID" value="NZ_NDXW01000001.1"/>
</dbReference>
<dbReference type="SUPFAM" id="SSF54690">
    <property type="entry name" value="Molybdopterin synthase subunit MoaE"/>
    <property type="match status" value="1"/>
</dbReference>
<comment type="catalytic activity">
    <reaction evidence="11">
        <text>2 [molybdopterin-synthase sulfur-carrier protein]-C-terminal-Gly-aminoethanethioate + cyclic pyranopterin phosphate + H2O = molybdopterin + 2 [molybdopterin-synthase sulfur-carrier protein]-C-terminal Gly-Gly + 2 H(+)</text>
        <dbReference type="Rhea" id="RHEA:26333"/>
        <dbReference type="Rhea" id="RHEA-COMP:12202"/>
        <dbReference type="Rhea" id="RHEA-COMP:19907"/>
        <dbReference type="ChEBI" id="CHEBI:15377"/>
        <dbReference type="ChEBI" id="CHEBI:15378"/>
        <dbReference type="ChEBI" id="CHEBI:58698"/>
        <dbReference type="ChEBI" id="CHEBI:59648"/>
        <dbReference type="ChEBI" id="CHEBI:90778"/>
        <dbReference type="ChEBI" id="CHEBI:232372"/>
        <dbReference type="EC" id="2.8.1.12"/>
    </reaction>
</comment>
<evidence type="ECO:0000313" key="13">
    <source>
        <dbReference type="Proteomes" id="UP000257039"/>
    </source>
</evidence>
<evidence type="ECO:0000313" key="12">
    <source>
        <dbReference type="EMBL" id="RDH44196.1"/>
    </source>
</evidence>
<dbReference type="CDD" id="cd00756">
    <property type="entry name" value="MoaE"/>
    <property type="match status" value="1"/>
</dbReference>
<comment type="subunit">
    <text evidence="6">Heterotetramer of 2 MoaD subunits and 2 MoaE subunits. Also stable as homodimer. The enzyme changes between these two forms during catalysis.</text>
</comment>
<reference evidence="12 13" key="1">
    <citation type="submission" date="2017-04" db="EMBL/GenBank/DDBJ databases">
        <title>Draft genome sequence of Zooshikella ganghwensis VG4 isolated from Red Sea sediments.</title>
        <authorList>
            <person name="Rehman Z."/>
            <person name="Alam I."/>
            <person name="Kamau A."/>
            <person name="Bajic V."/>
            <person name="Leiknes T."/>
        </authorList>
    </citation>
    <scope>NUCLEOTIDE SEQUENCE [LARGE SCALE GENOMIC DNA]</scope>
    <source>
        <strain evidence="12 13">VG4</strain>
    </source>
</reference>
<evidence type="ECO:0000256" key="1">
    <source>
        <dbReference type="ARBA" id="ARBA00005046"/>
    </source>
</evidence>
<evidence type="ECO:0000256" key="11">
    <source>
        <dbReference type="ARBA" id="ARBA00049878"/>
    </source>
</evidence>
<gene>
    <name evidence="12" type="ORF">B9G39_12460</name>
</gene>
<evidence type="ECO:0000256" key="9">
    <source>
        <dbReference type="ARBA" id="ARBA00030781"/>
    </source>
</evidence>